<organism evidence="1 2">
    <name type="scientific">Prunus armeniaca</name>
    <name type="common">Apricot</name>
    <name type="synonym">Armeniaca vulgaris</name>
    <dbReference type="NCBI Taxonomy" id="36596"/>
    <lineage>
        <taxon>Eukaryota</taxon>
        <taxon>Viridiplantae</taxon>
        <taxon>Streptophyta</taxon>
        <taxon>Embryophyta</taxon>
        <taxon>Tracheophyta</taxon>
        <taxon>Spermatophyta</taxon>
        <taxon>Magnoliopsida</taxon>
        <taxon>eudicotyledons</taxon>
        <taxon>Gunneridae</taxon>
        <taxon>Pentapetalae</taxon>
        <taxon>rosids</taxon>
        <taxon>fabids</taxon>
        <taxon>Rosales</taxon>
        <taxon>Rosaceae</taxon>
        <taxon>Amygdaloideae</taxon>
        <taxon>Amygdaleae</taxon>
        <taxon>Prunus</taxon>
    </lineage>
</organism>
<gene>
    <name evidence="1" type="ORF">ORAREDHAP_LOCUS20369</name>
</gene>
<dbReference type="Proteomes" id="UP000507245">
    <property type="component" value="Unassembled WGS sequence"/>
</dbReference>
<accession>A0A6J5WXF4</accession>
<name>A0A6J5WXF4_PRUAR</name>
<dbReference type="AlphaFoldDB" id="A0A6J5WXF4"/>
<proteinExistence type="predicted"/>
<protein>
    <submittedName>
        <fullName evidence="1">Uncharacterized protein</fullName>
    </submittedName>
</protein>
<sequence length="63" mass="7149">MERLRYNNRLAMEEGELTHPPRTVVGIIIHVLARMADIVGTLIQIIVDVPTFVPDIERRSGLL</sequence>
<keyword evidence="2" id="KW-1185">Reference proteome</keyword>
<evidence type="ECO:0000313" key="1">
    <source>
        <dbReference type="EMBL" id="CAB4303754.1"/>
    </source>
</evidence>
<dbReference type="EMBL" id="CAEKKB010000003">
    <property type="protein sequence ID" value="CAB4303754.1"/>
    <property type="molecule type" value="Genomic_DNA"/>
</dbReference>
<reference evidence="2" key="1">
    <citation type="journal article" date="2020" name="Genome Biol.">
        <title>Gamete binning: chromosome-level and haplotype-resolved genome assembly enabled by high-throughput single-cell sequencing of gamete genomes.</title>
        <authorList>
            <person name="Campoy J.A."/>
            <person name="Sun H."/>
            <person name="Goel M."/>
            <person name="Jiao W.-B."/>
            <person name="Folz-Donahue K."/>
            <person name="Wang N."/>
            <person name="Rubio M."/>
            <person name="Liu C."/>
            <person name="Kukat C."/>
            <person name="Ruiz D."/>
            <person name="Huettel B."/>
            <person name="Schneeberger K."/>
        </authorList>
    </citation>
    <scope>NUCLEOTIDE SEQUENCE [LARGE SCALE GENOMIC DNA]</scope>
    <source>
        <strain evidence="2">cv. Rojo Pasion</strain>
    </source>
</reference>
<evidence type="ECO:0000313" key="2">
    <source>
        <dbReference type="Proteomes" id="UP000507245"/>
    </source>
</evidence>